<keyword evidence="4 8" id="KW-0288">FMN</keyword>
<dbReference type="EC" id="1.-.-.-" evidence="8"/>
<dbReference type="EMBL" id="JBHSPR010000007">
    <property type="protein sequence ID" value="MFC6016155.1"/>
    <property type="molecule type" value="Genomic_DNA"/>
</dbReference>
<feature type="domain" description="Nitroreductase" evidence="9">
    <location>
        <begin position="13"/>
        <end position="169"/>
    </location>
</feature>
<dbReference type="InterPro" id="IPR026021">
    <property type="entry name" value="YdjA-like"/>
</dbReference>
<comment type="cofactor">
    <cofactor evidence="1 8">
        <name>FMN</name>
        <dbReference type="ChEBI" id="CHEBI:58210"/>
    </cofactor>
</comment>
<dbReference type="Gene3D" id="3.40.109.10">
    <property type="entry name" value="NADH Oxidase"/>
    <property type="match status" value="1"/>
</dbReference>
<comment type="similarity">
    <text evidence="2 8">Belongs to the nitroreductase family.</text>
</comment>
<evidence type="ECO:0000256" key="6">
    <source>
        <dbReference type="ARBA" id="ARBA00023002"/>
    </source>
</evidence>
<dbReference type="PANTHER" id="PTHR43821:SF1">
    <property type="entry name" value="NAD(P)H NITROREDUCTASE YDJA-RELATED"/>
    <property type="match status" value="1"/>
</dbReference>
<evidence type="ECO:0000259" key="9">
    <source>
        <dbReference type="Pfam" id="PF00881"/>
    </source>
</evidence>
<keyword evidence="7 8" id="KW-0520">NAD</keyword>
<evidence type="ECO:0000256" key="4">
    <source>
        <dbReference type="ARBA" id="ARBA00022643"/>
    </source>
</evidence>
<protein>
    <recommendedName>
        <fullName evidence="8">Putative NAD(P)H nitroreductase</fullName>
        <ecNumber evidence="8">1.-.-.-</ecNumber>
    </recommendedName>
</protein>
<evidence type="ECO:0000313" key="10">
    <source>
        <dbReference type="EMBL" id="MFC6016155.1"/>
    </source>
</evidence>
<dbReference type="CDD" id="cd02135">
    <property type="entry name" value="YdjA-like"/>
    <property type="match status" value="1"/>
</dbReference>
<sequence>MGAAEMDLVTAILTRRSEHFLTDPAPSDDEFADLLRAAAAAPDHGMLRPWRWILVRHTERHALGECFAADAGAERPDEPATEVATRVAAKVLRAPLLATLVFQPRLGHRIPEWEQLAATSSMSHALMLLLHARGYGSIWRTGAFVASPTARQMLGLHQDERLLGWLYIGTPPRDRALQPRVVQDVTDRLSSFRLTEVAAARRHP</sequence>
<keyword evidence="6 8" id="KW-0560">Oxidoreductase</keyword>
<accession>A0ABW1K3Z4</accession>
<dbReference type="InterPro" id="IPR029479">
    <property type="entry name" value="Nitroreductase"/>
</dbReference>
<organism evidence="10 11">
    <name type="scientific">Plantactinospora solaniradicis</name>
    <dbReference type="NCBI Taxonomy" id="1723736"/>
    <lineage>
        <taxon>Bacteria</taxon>
        <taxon>Bacillati</taxon>
        <taxon>Actinomycetota</taxon>
        <taxon>Actinomycetes</taxon>
        <taxon>Micromonosporales</taxon>
        <taxon>Micromonosporaceae</taxon>
        <taxon>Plantactinospora</taxon>
    </lineage>
</organism>
<dbReference type="InterPro" id="IPR000415">
    <property type="entry name" value="Nitroreductase-like"/>
</dbReference>
<comment type="caution">
    <text evidence="10">The sequence shown here is derived from an EMBL/GenBank/DDBJ whole genome shotgun (WGS) entry which is preliminary data.</text>
</comment>
<evidence type="ECO:0000256" key="3">
    <source>
        <dbReference type="ARBA" id="ARBA00022630"/>
    </source>
</evidence>
<gene>
    <name evidence="10" type="ORF">ACFP2T_08100</name>
</gene>
<reference evidence="11" key="1">
    <citation type="journal article" date="2019" name="Int. J. Syst. Evol. Microbiol.">
        <title>The Global Catalogue of Microorganisms (GCM) 10K type strain sequencing project: providing services to taxonomists for standard genome sequencing and annotation.</title>
        <authorList>
            <consortium name="The Broad Institute Genomics Platform"/>
            <consortium name="The Broad Institute Genome Sequencing Center for Infectious Disease"/>
            <person name="Wu L."/>
            <person name="Ma J."/>
        </authorList>
    </citation>
    <scope>NUCLEOTIDE SEQUENCE [LARGE SCALE GENOMIC DNA]</scope>
    <source>
        <strain evidence="11">ZS-35-S2</strain>
    </source>
</reference>
<dbReference type="RefSeq" id="WP_377419274.1">
    <property type="nucleotide sequence ID" value="NZ_JBHSPR010000007.1"/>
</dbReference>
<evidence type="ECO:0000256" key="1">
    <source>
        <dbReference type="ARBA" id="ARBA00001917"/>
    </source>
</evidence>
<evidence type="ECO:0000256" key="2">
    <source>
        <dbReference type="ARBA" id="ARBA00007118"/>
    </source>
</evidence>
<evidence type="ECO:0000313" key="11">
    <source>
        <dbReference type="Proteomes" id="UP001596203"/>
    </source>
</evidence>
<keyword evidence="5 8" id="KW-0521">NADP</keyword>
<evidence type="ECO:0000256" key="7">
    <source>
        <dbReference type="ARBA" id="ARBA00023027"/>
    </source>
</evidence>
<dbReference type="SUPFAM" id="SSF55469">
    <property type="entry name" value="FMN-dependent nitroreductase-like"/>
    <property type="match status" value="1"/>
</dbReference>
<name>A0ABW1K3Z4_9ACTN</name>
<dbReference type="InterPro" id="IPR052530">
    <property type="entry name" value="NAD(P)H_nitroreductase"/>
</dbReference>
<dbReference type="Proteomes" id="UP001596203">
    <property type="component" value="Unassembled WGS sequence"/>
</dbReference>
<evidence type="ECO:0000256" key="8">
    <source>
        <dbReference type="PIRNR" id="PIRNR000232"/>
    </source>
</evidence>
<dbReference type="Pfam" id="PF00881">
    <property type="entry name" value="Nitroreductase"/>
    <property type="match status" value="1"/>
</dbReference>
<keyword evidence="3 8" id="KW-0285">Flavoprotein</keyword>
<dbReference type="PIRSF" id="PIRSF000232">
    <property type="entry name" value="YdjA"/>
    <property type="match status" value="1"/>
</dbReference>
<evidence type="ECO:0000256" key="5">
    <source>
        <dbReference type="ARBA" id="ARBA00022857"/>
    </source>
</evidence>
<dbReference type="PANTHER" id="PTHR43821">
    <property type="entry name" value="NAD(P)H NITROREDUCTASE YDJA-RELATED"/>
    <property type="match status" value="1"/>
</dbReference>
<keyword evidence="11" id="KW-1185">Reference proteome</keyword>
<proteinExistence type="inferred from homology"/>